<dbReference type="Gene3D" id="2.60.120.200">
    <property type="match status" value="1"/>
</dbReference>
<feature type="region of interest" description="Disordered" evidence="1">
    <location>
        <begin position="664"/>
        <end position="697"/>
    </location>
</feature>
<keyword evidence="2" id="KW-1133">Transmembrane helix</keyword>
<dbReference type="InterPro" id="IPR004843">
    <property type="entry name" value="Calcineurin-like_PHP"/>
</dbReference>
<organism evidence="5 6">
    <name type="scientific">Pseudoclavibacter albus</name>
    <dbReference type="NCBI Taxonomy" id="272241"/>
    <lineage>
        <taxon>Bacteria</taxon>
        <taxon>Bacillati</taxon>
        <taxon>Actinomycetota</taxon>
        <taxon>Actinomycetes</taxon>
        <taxon>Micrococcales</taxon>
        <taxon>Microbacteriaceae</taxon>
        <taxon>Pseudoclavibacter</taxon>
    </lineage>
</organism>
<feature type="chain" id="PRO_5046035151" evidence="3">
    <location>
        <begin position="26"/>
        <end position="749"/>
    </location>
</feature>
<dbReference type="PANTHER" id="PTHR43143">
    <property type="entry name" value="METALLOPHOSPHOESTERASE, CALCINEURIN SUPERFAMILY"/>
    <property type="match status" value="1"/>
</dbReference>
<dbReference type="InterPro" id="IPR029052">
    <property type="entry name" value="Metallo-depent_PP-like"/>
</dbReference>
<dbReference type="RefSeq" id="WP_206394449.1">
    <property type="nucleotide sequence ID" value="NZ_JAFDPW010000001.1"/>
</dbReference>
<evidence type="ECO:0000313" key="5">
    <source>
        <dbReference type="EMBL" id="MCT2042795.1"/>
    </source>
</evidence>
<name>A0ABT2HXD7_9MICO</name>
<dbReference type="EMBL" id="JALXSQ010000016">
    <property type="protein sequence ID" value="MCT2042795.1"/>
    <property type="molecule type" value="Genomic_DNA"/>
</dbReference>
<accession>A0ABT2HXD7</accession>
<evidence type="ECO:0000259" key="4">
    <source>
        <dbReference type="Pfam" id="PF00149"/>
    </source>
</evidence>
<feature type="signal peptide" evidence="3">
    <location>
        <begin position="1"/>
        <end position="25"/>
    </location>
</feature>
<keyword evidence="2" id="KW-0472">Membrane</keyword>
<gene>
    <name evidence="5" type="ORF">M3D15_05535</name>
</gene>
<evidence type="ECO:0000256" key="3">
    <source>
        <dbReference type="SAM" id="SignalP"/>
    </source>
</evidence>
<comment type="caution">
    <text evidence="5">The sequence shown here is derived from an EMBL/GenBank/DDBJ whole genome shotgun (WGS) entry which is preliminary data.</text>
</comment>
<evidence type="ECO:0000256" key="1">
    <source>
        <dbReference type="SAM" id="MobiDB-lite"/>
    </source>
</evidence>
<dbReference type="InterPro" id="IPR013320">
    <property type="entry name" value="ConA-like_dom_sf"/>
</dbReference>
<keyword evidence="2" id="KW-0812">Transmembrane</keyword>
<proteinExistence type="predicted"/>
<dbReference type="Proteomes" id="UP001525379">
    <property type="component" value="Unassembled WGS sequence"/>
</dbReference>
<keyword evidence="3" id="KW-0732">Signal</keyword>
<dbReference type="PANTHER" id="PTHR43143:SF5">
    <property type="entry name" value="SECRETED PROTEIN"/>
    <property type="match status" value="1"/>
</dbReference>
<keyword evidence="6" id="KW-1185">Reference proteome</keyword>
<dbReference type="Pfam" id="PF00149">
    <property type="entry name" value="Metallophos"/>
    <property type="match status" value="1"/>
</dbReference>
<evidence type="ECO:0000256" key="2">
    <source>
        <dbReference type="SAM" id="Phobius"/>
    </source>
</evidence>
<dbReference type="Gene3D" id="3.60.21.10">
    <property type="match status" value="1"/>
</dbReference>
<dbReference type="SUPFAM" id="SSF56300">
    <property type="entry name" value="Metallo-dependent phosphatases"/>
    <property type="match status" value="1"/>
</dbReference>
<protein>
    <submittedName>
        <fullName evidence="5">Metallophosphoesterase</fullName>
    </submittedName>
</protein>
<dbReference type="Pfam" id="PF13385">
    <property type="entry name" value="Laminin_G_3"/>
    <property type="match status" value="1"/>
</dbReference>
<dbReference type="InterPro" id="IPR051918">
    <property type="entry name" value="STPP_CPPED1"/>
</dbReference>
<dbReference type="SUPFAM" id="SSF49899">
    <property type="entry name" value="Concanavalin A-like lectins/glucanases"/>
    <property type="match status" value="1"/>
</dbReference>
<reference evidence="5 6" key="1">
    <citation type="submission" date="2022-04" db="EMBL/GenBank/DDBJ databases">
        <title>Human microbiome associated bacterial genomes.</title>
        <authorList>
            <person name="Sandstrom S."/>
            <person name="Salamzade R."/>
            <person name="Kalan L.R."/>
        </authorList>
    </citation>
    <scope>NUCLEOTIDE SEQUENCE [LARGE SCALE GENOMIC DNA]</scope>
    <source>
        <strain evidence="6">p3-SID1799</strain>
    </source>
</reference>
<feature type="transmembrane region" description="Helical" evidence="2">
    <location>
        <begin position="717"/>
        <end position="739"/>
    </location>
</feature>
<feature type="domain" description="Calcineurin-like phosphoesterase" evidence="4">
    <location>
        <begin position="94"/>
        <end position="269"/>
    </location>
</feature>
<sequence length="749" mass="80641">MPFATHARKLMLAGLATLATVVGIAAPPSVETEAVQAAEIAPVPSCDAPASRFSMAVLPDTQFYSRYAAPETGDQYTNRYGSQPFASQTQWIVDNAATYDTRFTMHLGDVVDQVNHPEQWQVASDAMKKLEDAGQPYSILAGNHDVDGSSTPYDTYTSYFSKNRAEQNSTFLERDPQTGGHEAHLLNVDGQDFLILSLSWDANQAGLDWAEGILKRYPGVPTILNSHQLINVADDAITPIPTDFGERVWNQLIAPYDQVFLTFNGHHHGAAEWTRTNNAGNPVHQVLMDYQMAYAGGNGYMGLVEFDLTNGVISQTSFSPWVMEKPAEVLVPEDQAVLDGAGQSFSIPFDFKSRFPNLVTGAAQDACATGQLRDYIAQNYQAPAPREHTSATGPEDYVKVDGTVAHWIMPTDQADGTVAPVGATVEDIAGGNTFTRQPINEDGIVGAAEDDVTWTTSHHPLSANFGGVCFDNANKNINTASYFETAAGAPINDDTFPNGYTLETFVKISPEFTVENNAWMAWLSRDGKRGELPGYMGGDADEPPMAFAFSTLKEVQYSFADTQNPPRDPSAWSGEIVNTDQWMHLAVVNDPATMETVMYVDGVPVLRNSTDTIGLAAIDELPWVMGAGSYAGARQSGFIGCIGETRIVDHPIDQEQWLTARAPVVAPPSPTDTASPVPVEPTSPMPSATPGTDSSAAPADEVVEAADGDLAGTGQALGTFGLIVSIVSAIALVFGLMLLRRRQLRNDAE</sequence>
<evidence type="ECO:0000313" key="6">
    <source>
        <dbReference type="Proteomes" id="UP001525379"/>
    </source>
</evidence>